<evidence type="ECO:0000313" key="1">
    <source>
        <dbReference type="EMBL" id="CBI28612.3"/>
    </source>
</evidence>
<dbReference type="Proteomes" id="UP000009183">
    <property type="component" value="Chromosome 13"/>
</dbReference>
<evidence type="ECO:0000313" key="2">
    <source>
        <dbReference type="Proteomes" id="UP000009183"/>
    </source>
</evidence>
<gene>
    <name evidence="1" type="ordered locus">VIT_13s0158g00330</name>
</gene>
<dbReference type="HOGENOM" id="CLU_3413548_0_0_1"/>
<sequence length="28" mass="3239">MKVTPELNSKDCNWISIHKKAHLDNQTS</sequence>
<name>D7TDN9_VITVI</name>
<proteinExistence type="predicted"/>
<dbReference type="InParanoid" id="D7TDN9"/>
<dbReference type="PaxDb" id="29760-VIT_13s0158g00330.t01"/>
<accession>D7TDN9</accession>
<dbReference type="AlphaFoldDB" id="D7TDN9"/>
<keyword evidence="2" id="KW-1185">Reference proteome</keyword>
<organism evidence="1 2">
    <name type="scientific">Vitis vinifera</name>
    <name type="common">Grape</name>
    <dbReference type="NCBI Taxonomy" id="29760"/>
    <lineage>
        <taxon>Eukaryota</taxon>
        <taxon>Viridiplantae</taxon>
        <taxon>Streptophyta</taxon>
        <taxon>Embryophyta</taxon>
        <taxon>Tracheophyta</taxon>
        <taxon>Spermatophyta</taxon>
        <taxon>Magnoliopsida</taxon>
        <taxon>eudicotyledons</taxon>
        <taxon>Gunneridae</taxon>
        <taxon>Pentapetalae</taxon>
        <taxon>rosids</taxon>
        <taxon>Vitales</taxon>
        <taxon>Vitaceae</taxon>
        <taxon>Viteae</taxon>
        <taxon>Vitis</taxon>
    </lineage>
</organism>
<dbReference type="EMBL" id="FN595762">
    <property type="protein sequence ID" value="CBI28612.3"/>
    <property type="molecule type" value="Genomic_DNA"/>
</dbReference>
<reference evidence="2" key="1">
    <citation type="journal article" date="2007" name="Nature">
        <title>The grapevine genome sequence suggests ancestral hexaploidization in major angiosperm phyla.</title>
        <authorList>
            <consortium name="The French-Italian Public Consortium for Grapevine Genome Characterization."/>
            <person name="Jaillon O."/>
            <person name="Aury J.-M."/>
            <person name="Noel B."/>
            <person name="Policriti A."/>
            <person name="Clepet C."/>
            <person name="Casagrande A."/>
            <person name="Choisne N."/>
            <person name="Aubourg S."/>
            <person name="Vitulo N."/>
            <person name="Jubin C."/>
            <person name="Vezzi A."/>
            <person name="Legeai F."/>
            <person name="Hugueney P."/>
            <person name="Dasilva C."/>
            <person name="Horner D."/>
            <person name="Mica E."/>
            <person name="Jublot D."/>
            <person name="Poulain J."/>
            <person name="Bruyere C."/>
            <person name="Billault A."/>
            <person name="Segurens B."/>
            <person name="Gouyvenoux M."/>
            <person name="Ugarte E."/>
            <person name="Cattonaro F."/>
            <person name="Anthouard V."/>
            <person name="Vico V."/>
            <person name="Del Fabbro C."/>
            <person name="Alaux M."/>
            <person name="Di Gaspero G."/>
            <person name="Dumas V."/>
            <person name="Felice N."/>
            <person name="Paillard S."/>
            <person name="Juman I."/>
            <person name="Moroldo M."/>
            <person name="Scalabrin S."/>
            <person name="Canaguier A."/>
            <person name="Le Clainche I."/>
            <person name="Malacrida G."/>
            <person name="Durand E."/>
            <person name="Pesole G."/>
            <person name="Laucou V."/>
            <person name="Chatelet P."/>
            <person name="Merdinoglu D."/>
            <person name="Delledonne M."/>
            <person name="Pezzotti M."/>
            <person name="Lecharny A."/>
            <person name="Scarpelli C."/>
            <person name="Artiguenave F."/>
            <person name="Pe M.E."/>
            <person name="Valle G."/>
            <person name="Morgante M."/>
            <person name="Caboche M."/>
            <person name="Adam-Blondon A.-F."/>
            <person name="Weissenbach J."/>
            <person name="Quetier F."/>
            <person name="Wincker P."/>
        </authorList>
    </citation>
    <scope>NUCLEOTIDE SEQUENCE [LARGE SCALE GENOMIC DNA]</scope>
    <source>
        <strain evidence="2">cv. Pinot noir / PN40024</strain>
    </source>
</reference>
<protein>
    <submittedName>
        <fullName evidence="1">Uncharacterized protein</fullName>
    </submittedName>
</protein>